<feature type="region of interest" description="Disordered" evidence="1">
    <location>
        <begin position="1"/>
        <end position="20"/>
    </location>
</feature>
<proteinExistence type="predicted"/>
<evidence type="ECO:0000313" key="2">
    <source>
        <dbReference type="EMBL" id="EXB27058.1"/>
    </source>
</evidence>
<evidence type="ECO:0000313" key="3">
    <source>
        <dbReference type="Proteomes" id="UP000030645"/>
    </source>
</evidence>
<protein>
    <submittedName>
        <fullName evidence="2">Uncharacterized protein</fullName>
    </submittedName>
</protein>
<dbReference type="AlphaFoldDB" id="W9QJP3"/>
<accession>W9QJP3</accession>
<organism evidence="2 3">
    <name type="scientific">Morus notabilis</name>
    <dbReference type="NCBI Taxonomy" id="981085"/>
    <lineage>
        <taxon>Eukaryota</taxon>
        <taxon>Viridiplantae</taxon>
        <taxon>Streptophyta</taxon>
        <taxon>Embryophyta</taxon>
        <taxon>Tracheophyta</taxon>
        <taxon>Spermatophyta</taxon>
        <taxon>Magnoliopsida</taxon>
        <taxon>eudicotyledons</taxon>
        <taxon>Gunneridae</taxon>
        <taxon>Pentapetalae</taxon>
        <taxon>rosids</taxon>
        <taxon>fabids</taxon>
        <taxon>Rosales</taxon>
        <taxon>Moraceae</taxon>
        <taxon>Moreae</taxon>
        <taxon>Morus</taxon>
    </lineage>
</organism>
<dbReference type="Proteomes" id="UP000030645">
    <property type="component" value="Unassembled WGS sequence"/>
</dbReference>
<gene>
    <name evidence="2" type="ORF">L484_007403</name>
</gene>
<evidence type="ECO:0000256" key="1">
    <source>
        <dbReference type="SAM" id="MobiDB-lite"/>
    </source>
</evidence>
<dbReference type="EMBL" id="KE343375">
    <property type="protein sequence ID" value="EXB27058.1"/>
    <property type="molecule type" value="Genomic_DNA"/>
</dbReference>
<reference evidence="3" key="1">
    <citation type="submission" date="2013-01" db="EMBL/GenBank/DDBJ databases">
        <title>Draft Genome Sequence of a Mulberry Tree, Morus notabilis C.K. Schneid.</title>
        <authorList>
            <person name="He N."/>
            <person name="Zhao S."/>
        </authorList>
    </citation>
    <scope>NUCLEOTIDE SEQUENCE</scope>
</reference>
<name>W9QJP3_9ROSA</name>
<feature type="compositionally biased region" description="Polar residues" evidence="1">
    <location>
        <begin position="1"/>
        <end position="14"/>
    </location>
</feature>
<sequence length="62" mass="7011">MNKNIETEVTSHVTGQKDEPIPLWAGTHRVEAEEDAVCHVINIGPTLSPTLHYRHHLYLTPL</sequence>
<keyword evidence="3" id="KW-1185">Reference proteome</keyword>